<proteinExistence type="predicted"/>
<comment type="caution">
    <text evidence="1">The sequence shown here is derived from an EMBL/GenBank/DDBJ whole genome shotgun (WGS) entry which is preliminary data.</text>
</comment>
<dbReference type="AlphaFoldDB" id="A0A5M9MZX1"/>
<dbReference type="GeneID" id="54323128"/>
<sequence length="293" mass="33114">MEGTSVGHRLPCCETNDLAPVSHNLHLGILVLRDIPDEWSCNFLFSEHINPNDGWIRRAGRAVSDVMWNTFRTSLNKQPSGKLVGLSRLISRNSSVPLVVEEDPQRWVPSFSGENLRWEALGILFTYWAFGAISSSPESEVVSRFNSEHYPVRDLKQLMAIEREGLLGVFTRNCPHALYTELATSTDSMSLEAISTPVSLCDWFLIERLLTRRKVVNEQNLVGTSREMLGLTLTFWKHKDRFNGLHSDFEWLAMPYAVPSVQSFVSSSFVKKAIQKLIPSDSRDPKSSSILVC</sequence>
<evidence type="ECO:0000313" key="1">
    <source>
        <dbReference type="EMBL" id="KAA8651536.1"/>
    </source>
</evidence>
<dbReference type="VEuPathDB" id="FungiDB:EYZ11_005891"/>
<dbReference type="OrthoDB" id="4898680at2759"/>
<dbReference type="Proteomes" id="UP000324241">
    <property type="component" value="Unassembled WGS sequence"/>
</dbReference>
<reference evidence="1 2" key="1">
    <citation type="submission" date="2019-08" db="EMBL/GenBank/DDBJ databases">
        <title>The genome sequence of a newly discovered highly antifungal drug resistant Aspergillus species, Aspergillus tanneri NIH 1004.</title>
        <authorList>
            <person name="Mounaud S."/>
            <person name="Singh I."/>
            <person name="Joardar V."/>
            <person name="Pakala S."/>
            <person name="Pakala S."/>
            <person name="Venepally P."/>
            <person name="Chung J.K."/>
            <person name="Losada L."/>
            <person name="Nierman W.C."/>
        </authorList>
    </citation>
    <scope>NUCLEOTIDE SEQUENCE [LARGE SCALE GENOMIC DNA]</scope>
    <source>
        <strain evidence="1 2">NIH1004</strain>
    </source>
</reference>
<dbReference type="RefSeq" id="XP_033430897.1">
    <property type="nucleotide sequence ID" value="XM_033565140.1"/>
</dbReference>
<gene>
    <name evidence="1" type="ORF">ATNIH1004_000426</name>
</gene>
<protein>
    <submittedName>
        <fullName evidence="1">Uncharacterized protein</fullName>
    </submittedName>
</protein>
<accession>A0A5M9MZX1</accession>
<evidence type="ECO:0000313" key="2">
    <source>
        <dbReference type="Proteomes" id="UP000324241"/>
    </source>
</evidence>
<organism evidence="1 2">
    <name type="scientific">Aspergillus tanneri</name>
    <dbReference type="NCBI Taxonomy" id="1220188"/>
    <lineage>
        <taxon>Eukaryota</taxon>
        <taxon>Fungi</taxon>
        <taxon>Dikarya</taxon>
        <taxon>Ascomycota</taxon>
        <taxon>Pezizomycotina</taxon>
        <taxon>Eurotiomycetes</taxon>
        <taxon>Eurotiomycetidae</taxon>
        <taxon>Eurotiales</taxon>
        <taxon>Aspergillaceae</taxon>
        <taxon>Aspergillus</taxon>
        <taxon>Aspergillus subgen. Circumdati</taxon>
    </lineage>
</organism>
<name>A0A5M9MZX1_9EURO</name>
<dbReference type="EMBL" id="QUQM01000002">
    <property type="protein sequence ID" value="KAA8651536.1"/>
    <property type="molecule type" value="Genomic_DNA"/>
</dbReference>